<keyword evidence="3" id="KW-0237">DNA synthesis</keyword>
<organism evidence="10 11">
    <name type="scientific">Prauserella halophila</name>
    <dbReference type="NCBI Taxonomy" id="185641"/>
    <lineage>
        <taxon>Bacteria</taxon>
        <taxon>Bacillati</taxon>
        <taxon>Actinomycetota</taxon>
        <taxon>Actinomycetes</taxon>
        <taxon>Pseudonocardiales</taxon>
        <taxon>Pseudonocardiaceae</taxon>
        <taxon>Prauserella</taxon>
    </lineage>
</organism>
<dbReference type="Proteomes" id="UP001500653">
    <property type="component" value="Unassembled WGS sequence"/>
</dbReference>
<evidence type="ECO:0000313" key="11">
    <source>
        <dbReference type="Proteomes" id="UP001500653"/>
    </source>
</evidence>
<dbReference type="InterPro" id="IPR027417">
    <property type="entry name" value="P-loop_NTPase"/>
</dbReference>
<dbReference type="Pfam" id="PF00265">
    <property type="entry name" value="TK"/>
    <property type="match status" value="1"/>
</dbReference>
<keyword evidence="4" id="KW-0808">Transferase</keyword>
<evidence type="ECO:0000256" key="9">
    <source>
        <dbReference type="SAM" id="MobiDB-lite"/>
    </source>
</evidence>
<evidence type="ECO:0000256" key="3">
    <source>
        <dbReference type="ARBA" id="ARBA00022634"/>
    </source>
</evidence>
<dbReference type="RefSeq" id="WP_253864745.1">
    <property type="nucleotide sequence ID" value="NZ_BAAALN010000002.1"/>
</dbReference>
<evidence type="ECO:0000256" key="7">
    <source>
        <dbReference type="ARBA" id="ARBA00022840"/>
    </source>
</evidence>
<dbReference type="PANTHER" id="PTHR11441">
    <property type="entry name" value="THYMIDINE KINASE"/>
    <property type="match status" value="1"/>
</dbReference>
<feature type="region of interest" description="Disordered" evidence="9">
    <location>
        <begin position="248"/>
        <end position="269"/>
    </location>
</feature>
<feature type="region of interest" description="Disordered" evidence="9">
    <location>
        <begin position="1"/>
        <end position="21"/>
    </location>
</feature>
<dbReference type="SUPFAM" id="SSF52540">
    <property type="entry name" value="P-loop containing nucleoside triphosphate hydrolases"/>
    <property type="match status" value="1"/>
</dbReference>
<keyword evidence="6 10" id="KW-0418">Kinase</keyword>
<accession>A0ABN1W1N9</accession>
<evidence type="ECO:0000256" key="1">
    <source>
        <dbReference type="ARBA" id="ARBA00007587"/>
    </source>
</evidence>
<dbReference type="Gene3D" id="3.40.50.300">
    <property type="entry name" value="P-loop containing nucleotide triphosphate hydrolases"/>
    <property type="match status" value="1"/>
</dbReference>
<keyword evidence="11" id="KW-1185">Reference proteome</keyword>
<proteinExistence type="inferred from homology"/>
<dbReference type="InterPro" id="IPR001267">
    <property type="entry name" value="Thymidine_kinase"/>
</dbReference>
<evidence type="ECO:0000256" key="4">
    <source>
        <dbReference type="ARBA" id="ARBA00022679"/>
    </source>
</evidence>
<reference evidence="10 11" key="1">
    <citation type="journal article" date="2019" name="Int. J. Syst. Evol. Microbiol.">
        <title>The Global Catalogue of Microorganisms (GCM) 10K type strain sequencing project: providing services to taxonomists for standard genome sequencing and annotation.</title>
        <authorList>
            <consortium name="The Broad Institute Genomics Platform"/>
            <consortium name="The Broad Institute Genome Sequencing Center for Infectious Disease"/>
            <person name="Wu L."/>
            <person name="Ma J."/>
        </authorList>
    </citation>
    <scope>NUCLEOTIDE SEQUENCE [LARGE SCALE GENOMIC DNA]</scope>
    <source>
        <strain evidence="10 11">JCM 13023</strain>
    </source>
</reference>
<dbReference type="EC" id="2.7.1.21" evidence="2"/>
<dbReference type="EMBL" id="BAAALN010000002">
    <property type="protein sequence ID" value="GAA1227501.1"/>
    <property type="molecule type" value="Genomic_DNA"/>
</dbReference>
<keyword evidence="5" id="KW-0547">Nucleotide-binding</keyword>
<gene>
    <name evidence="10" type="ORF">GCM10009676_07220</name>
</gene>
<evidence type="ECO:0000256" key="8">
    <source>
        <dbReference type="RuleBase" id="RU004165"/>
    </source>
</evidence>
<sequence length="321" mass="34100">MTALESPGADPTDALSPVPAWGSRREVPNVGKIKFSYGPMDCGKSTLALQIDHNLARQGRQGLLLVSNDRAGPGQITSRIGITREALELDAGTDLRSVVRQAWEQGTHVDYLIVDEAQFLSPVQVEQLGELADEATIDVYCFGIATDFRSRLFPGARRLFELADELQPVQVEVLCWCGLPGRFNARVFGDEVQRTGDTVVVADTTDPADTADTVAGAEHPYDVADPDGLGRSVADSDAVAPDVAVSESAVPDTPGAPPAVSPAAAHTTDGGRAVSFAEVNQATPRSQTDGTTVRYQVLCRRHYRLGDLGPAGSGHGQLRLT</sequence>
<comment type="similarity">
    <text evidence="1 8">Belongs to the thymidine kinase family.</text>
</comment>
<evidence type="ECO:0000256" key="2">
    <source>
        <dbReference type="ARBA" id="ARBA00012118"/>
    </source>
</evidence>
<dbReference type="GO" id="GO:0016301">
    <property type="term" value="F:kinase activity"/>
    <property type="evidence" value="ECO:0007669"/>
    <property type="project" value="UniProtKB-KW"/>
</dbReference>
<name>A0ABN1W1N9_9PSEU</name>
<keyword evidence="7" id="KW-0067">ATP-binding</keyword>
<evidence type="ECO:0000256" key="6">
    <source>
        <dbReference type="ARBA" id="ARBA00022777"/>
    </source>
</evidence>
<protein>
    <recommendedName>
        <fullName evidence="2">thymidine kinase</fullName>
        <ecNumber evidence="2">2.7.1.21</ecNumber>
    </recommendedName>
</protein>
<evidence type="ECO:0000313" key="10">
    <source>
        <dbReference type="EMBL" id="GAA1227501.1"/>
    </source>
</evidence>
<comment type="caution">
    <text evidence="10">The sequence shown here is derived from an EMBL/GenBank/DDBJ whole genome shotgun (WGS) entry which is preliminary data.</text>
</comment>
<dbReference type="PANTHER" id="PTHR11441:SF0">
    <property type="entry name" value="THYMIDINE KINASE, CYTOSOLIC"/>
    <property type="match status" value="1"/>
</dbReference>
<evidence type="ECO:0000256" key="5">
    <source>
        <dbReference type="ARBA" id="ARBA00022741"/>
    </source>
</evidence>
<dbReference type="NCBIfam" id="NF003297">
    <property type="entry name" value="PRK04296.1-2"/>
    <property type="match status" value="1"/>
</dbReference>